<evidence type="ECO:0000259" key="4">
    <source>
        <dbReference type="Pfam" id="PF00905"/>
    </source>
</evidence>
<dbReference type="EMBL" id="JBHRZF010000191">
    <property type="protein sequence ID" value="MFC3862395.1"/>
    <property type="molecule type" value="Genomic_DNA"/>
</dbReference>
<accession>A0ABV8AAL7</accession>
<gene>
    <name evidence="5" type="ORF">ACFOPQ_16655</name>
</gene>
<dbReference type="InterPro" id="IPR050515">
    <property type="entry name" value="Beta-lactam/transpept"/>
</dbReference>
<dbReference type="RefSeq" id="WP_380080232.1">
    <property type="nucleotide sequence ID" value="NZ_JBHRZF010000191.1"/>
</dbReference>
<dbReference type="Gene3D" id="3.40.710.10">
    <property type="entry name" value="DD-peptidase/beta-lactamase superfamily"/>
    <property type="match status" value="1"/>
</dbReference>
<organism evidence="5 6">
    <name type="scientific">Deinococcus antarcticus</name>
    <dbReference type="NCBI Taxonomy" id="1298767"/>
    <lineage>
        <taxon>Bacteria</taxon>
        <taxon>Thermotogati</taxon>
        <taxon>Deinococcota</taxon>
        <taxon>Deinococci</taxon>
        <taxon>Deinococcales</taxon>
        <taxon>Deinococcaceae</taxon>
        <taxon>Deinococcus</taxon>
    </lineage>
</organism>
<evidence type="ECO:0000256" key="3">
    <source>
        <dbReference type="SAM" id="MobiDB-lite"/>
    </source>
</evidence>
<keyword evidence="6" id="KW-1185">Reference proteome</keyword>
<evidence type="ECO:0000313" key="6">
    <source>
        <dbReference type="Proteomes" id="UP001595748"/>
    </source>
</evidence>
<dbReference type="PANTHER" id="PTHR30627">
    <property type="entry name" value="PEPTIDOGLYCAN D,D-TRANSPEPTIDASE"/>
    <property type="match status" value="1"/>
</dbReference>
<dbReference type="Gene3D" id="3.30.450.330">
    <property type="match status" value="1"/>
</dbReference>
<dbReference type="PANTHER" id="PTHR30627:SF1">
    <property type="entry name" value="PEPTIDOGLYCAN D,D-TRANSPEPTIDASE FTSI"/>
    <property type="match status" value="1"/>
</dbReference>
<evidence type="ECO:0000313" key="5">
    <source>
        <dbReference type="EMBL" id="MFC3862395.1"/>
    </source>
</evidence>
<evidence type="ECO:0000256" key="2">
    <source>
        <dbReference type="ARBA" id="ARBA00023136"/>
    </source>
</evidence>
<dbReference type="InterPro" id="IPR012338">
    <property type="entry name" value="Beta-lactam/transpept-like"/>
</dbReference>
<evidence type="ECO:0000256" key="1">
    <source>
        <dbReference type="ARBA" id="ARBA00004370"/>
    </source>
</evidence>
<name>A0ABV8AAL7_9DEIO</name>
<feature type="region of interest" description="Disordered" evidence="3">
    <location>
        <begin position="441"/>
        <end position="466"/>
    </location>
</feature>
<proteinExistence type="predicted"/>
<comment type="caution">
    <text evidence="5">The sequence shown here is derived from an EMBL/GenBank/DDBJ whole genome shotgun (WGS) entry which is preliminary data.</text>
</comment>
<dbReference type="Gene3D" id="3.90.1310.10">
    <property type="entry name" value="Penicillin-binding protein 2a (Domain 2)"/>
    <property type="match status" value="1"/>
</dbReference>
<reference evidence="6" key="1">
    <citation type="journal article" date="2019" name="Int. J. Syst. Evol. Microbiol.">
        <title>The Global Catalogue of Microorganisms (GCM) 10K type strain sequencing project: providing services to taxonomists for standard genome sequencing and annotation.</title>
        <authorList>
            <consortium name="The Broad Institute Genomics Platform"/>
            <consortium name="The Broad Institute Genome Sequencing Center for Infectious Disease"/>
            <person name="Wu L."/>
            <person name="Ma J."/>
        </authorList>
    </citation>
    <scope>NUCLEOTIDE SEQUENCE [LARGE SCALE GENOMIC DNA]</scope>
    <source>
        <strain evidence="6">CCTCC AB 2013263</strain>
    </source>
</reference>
<protein>
    <submittedName>
        <fullName evidence="5">Peptidoglycan D,D-transpeptidase FtsI family protein</fullName>
    </submittedName>
</protein>
<keyword evidence="2" id="KW-0472">Membrane</keyword>
<feature type="domain" description="Penicillin-binding protein transpeptidase" evidence="4">
    <location>
        <begin position="139"/>
        <end position="431"/>
    </location>
</feature>
<comment type="subcellular location">
    <subcellularLocation>
        <location evidence="1">Membrane</location>
    </subcellularLocation>
</comment>
<dbReference type="SUPFAM" id="SSF56519">
    <property type="entry name" value="Penicillin binding protein dimerisation domain"/>
    <property type="match status" value="1"/>
</dbReference>
<dbReference type="SUPFAM" id="SSF56601">
    <property type="entry name" value="beta-lactamase/transpeptidase-like"/>
    <property type="match status" value="1"/>
</dbReference>
<dbReference type="Pfam" id="PF00905">
    <property type="entry name" value="Transpeptidase"/>
    <property type="match status" value="1"/>
</dbReference>
<dbReference type="InterPro" id="IPR001460">
    <property type="entry name" value="PCN-bd_Tpept"/>
</dbReference>
<dbReference type="Proteomes" id="UP001595748">
    <property type="component" value="Unassembled WGS sequence"/>
</dbReference>
<dbReference type="InterPro" id="IPR036138">
    <property type="entry name" value="PBP_dimer_sf"/>
</dbReference>
<sequence length="466" mass="50107">MTDPTDFSTRMNRRTQLMLTLSAAAFLAVLVPFMRLSTGLPTLPGDPVVKGPGRGRLISGDGQVLASGPARARTYPLGQLAAQVIGFTGDAGGLEGLERALNGPLSTGQDQVLSLDTRMQAATERALATAGQRANAQYGAAVVLERRSGAVLAMANWPHFDPNVWRAASPAVWRNRAGVDEFEPGSVIKALTVAALMNEGRTDRARTYPAPMRRRYAGTVINDVVPHPEVLSTWQILRYSSNVGMTELVDGVPADVLDAYFRAYGFGEGIALRLPNADGVLPPVTDWTRLRQATMAFGQGMSVSAVQLAAAFNVLANDGQYVSPSLLRGAPPSRRQVLRPDTAREMQDMLHGVVDEGIQRNAELPGYHTAGKTGTAQVALGGRYSTWVYTSTFAGFFPAAAPQYTVVVMVRGAKEQYQGSQLAAPIFREITADVASFQAWAPEQRPAATPTRRPALLTHHETPSRR</sequence>